<evidence type="ECO:0000313" key="2">
    <source>
        <dbReference type="EMBL" id="JAA64148.1"/>
    </source>
</evidence>
<feature type="compositionally biased region" description="Basic and acidic residues" evidence="1">
    <location>
        <begin position="126"/>
        <end position="136"/>
    </location>
</feature>
<dbReference type="AlphaFoldDB" id="L7MLK0"/>
<reference evidence="2" key="1">
    <citation type="submission" date="2012-11" db="EMBL/GenBank/DDBJ databases">
        <authorList>
            <person name="Lucero-Rivera Y.E."/>
            <person name="Tovar-Ramirez D."/>
        </authorList>
    </citation>
    <scope>NUCLEOTIDE SEQUENCE</scope>
    <source>
        <tissue evidence="2">Salivary gland</tissue>
    </source>
</reference>
<evidence type="ECO:0000256" key="1">
    <source>
        <dbReference type="SAM" id="MobiDB-lite"/>
    </source>
</evidence>
<feature type="non-terminal residue" evidence="2">
    <location>
        <position position="1"/>
    </location>
</feature>
<reference evidence="2" key="2">
    <citation type="journal article" date="2015" name="J. Proteomics">
        <title>Sexual differences in the sialomes of the zebra tick, Rhipicephalus pulchellus.</title>
        <authorList>
            <person name="Tan A.W."/>
            <person name="Francischetti I.M."/>
            <person name="Slovak M."/>
            <person name="Kini R.M."/>
            <person name="Ribeiro J.M."/>
        </authorList>
    </citation>
    <scope>NUCLEOTIDE SEQUENCE</scope>
    <source>
        <tissue evidence="2">Salivary gland</tissue>
    </source>
</reference>
<protein>
    <submittedName>
        <fullName evidence="2">Uncharacterized protein</fullName>
    </submittedName>
</protein>
<sequence length="211" mass="22950">VLLELCRHAVRIGTHLPVSARASSLLLFALSRPTSTSPHGSRHVPRLRAPDAFVRRIQGVIFRGVVLLEEARRRRGPLRSPGSRWQRPRWPAPRVRACLPHQPGALRRAAAPARPGQRLQAPGEPEPPHVRHPADVSRRIPRLPEAPGRRHAVFQVAPRVSPGRSLDRRSPGAASPARTLSRVPAARGAQDAGAARGGQHAARVLKEAAVL</sequence>
<feature type="region of interest" description="Disordered" evidence="1">
    <location>
        <begin position="159"/>
        <end position="198"/>
    </location>
</feature>
<proteinExistence type="evidence at transcript level"/>
<name>L7MLK0_RHIPC</name>
<organism evidence="2">
    <name type="scientific">Rhipicephalus pulchellus</name>
    <name type="common">Yellow backed tick</name>
    <name type="synonym">Dermacentor pulchellus</name>
    <dbReference type="NCBI Taxonomy" id="72859"/>
    <lineage>
        <taxon>Eukaryota</taxon>
        <taxon>Metazoa</taxon>
        <taxon>Ecdysozoa</taxon>
        <taxon>Arthropoda</taxon>
        <taxon>Chelicerata</taxon>
        <taxon>Arachnida</taxon>
        <taxon>Acari</taxon>
        <taxon>Parasitiformes</taxon>
        <taxon>Ixodida</taxon>
        <taxon>Ixodoidea</taxon>
        <taxon>Ixodidae</taxon>
        <taxon>Rhipicephalinae</taxon>
        <taxon>Rhipicephalus</taxon>
        <taxon>Rhipicephalus</taxon>
    </lineage>
</organism>
<dbReference type="EMBL" id="GACK01000886">
    <property type="protein sequence ID" value="JAA64148.1"/>
    <property type="molecule type" value="mRNA"/>
</dbReference>
<feature type="compositionally biased region" description="Low complexity" evidence="1">
    <location>
        <begin position="106"/>
        <end position="122"/>
    </location>
</feature>
<feature type="compositionally biased region" description="Low complexity" evidence="1">
    <location>
        <begin position="185"/>
        <end position="198"/>
    </location>
</feature>
<feature type="region of interest" description="Disordered" evidence="1">
    <location>
        <begin position="106"/>
        <end position="136"/>
    </location>
</feature>
<accession>L7MLK0</accession>